<comment type="similarity">
    <text evidence="1">Belongs to the bacterial sugar transferase family.</text>
</comment>
<evidence type="ECO:0000313" key="5">
    <source>
        <dbReference type="Proteomes" id="UP000261080"/>
    </source>
</evidence>
<dbReference type="GO" id="GO:0016780">
    <property type="term" value="F:phosphotransferase activity, for other substituted phosphate groups"/>
    <property type="evidence" value="ECO:0007669"/>
    <property type="project" value="TreeGrafter"/>
</dbReference>
<dbReference type="AlphaFoldDB" id="A0A3E3K180"/>
<comment type="caution">
    <text evidence="4">The sequence shown here is derived from an EMBL/GenBank/DDBJ whole genome shotgun (WGS) entry which is preliminary data.</text>
</comment>
<evidence type="ECO:0000313" key="4">
    <source>
        <dbReference type="EMBL" id="RGE86899.1"/>
    </source>
</evidence>
<dbReference type="InterPro" id="IPR003362">
    <property type="entry name" value="Bact_transf"/>
</dbReference>
<dbReference type="PANTHER" id="PTHR30576:SF0">
    <property type="entry name" value="UNDECAPRENYL-PHOSPHATE N-ACETYLGALACTOSAMINYL 1-PHOSPHATE TRANSFERASE-RELATED"/>
    <property type="match status" value="1"/>
</dbReference>
<keyword evidence="5" id="KW-1185">Reference proteome</keyword>
<protein>
    <submittedName>
        <fullName evidence="4">Sugar transferase</fullName>
    </submittedName>
</protein>
<organism evidence="4 5">
    <name type="scientific">Sellimonas intestinalis</name>
    <dbReference type="NCBI Taxonomy" id="1653434"/>
    <lineage>
        <taxon>Bacteria</taxon>
        <taxon>Bacillati</taxon>
        <taxon>Bacillota</taxon>
        <taxon>Clostridia</taxon>
        <taxon>Lachnospirales</taxon>
        <taxon>Lachnospiraceae</taxon>
        <taxon>Sellimonas</taxon>
    </lineage>
</organism>
<keyword evidence="2" id="KW-0472">Membrane</keyword>
<dbReference type="PANTHER" id="PTHR30576">
    <property type="entry name" value="COLANIC BIOSYNTHESIS UDP-GLUCOSE LIPID CARRIER TRANSFERASE"/>
    <property type="match status" value="1"/>
</dbReference>
<keyword evidence="4" id="KW-0808">Transferase</keyword>
<dbReference type="RefSeq" id="WP_117493498.1">
    <property type="nucleotide sequence ID" value="NZ_BAABYU010000001.1"/>
</dbReference>
<dbReference type="Proteomes" id="UP000261080">
    <property type="component" value="Unassembled WGS sequence"/>
</dbReference>
<name>A0A3E3K180_9FIRM</name>
<keyword evidence="2" id="KW-0812">Transmembrane</keyword>
<evidence type="ECO:0000259" key="3">
    <source>
        <dbReference type="Pfam" id="PF02397"/>
    </source>
</evidence>
<feature type="transmembrane region" description="Helical" evidence="2">
    <location>
        <begin position="12"/>
        <end position="35"/>
    </location>
</feature>
<dbReference type="EMBL" id="QVLX01000004">
    <property type="protein sequence ID" value="RGE86899.1"/>
    <property type="molecule type" value="Genomic_DNA"/>
</dbReference>
<gene>
    <name evidence="4" type="ORF">DW016_08070</name>
</gene>
<keyword evidence="2" id="KW-1133">Transmembrane helix</keyword>
<dbReference type="Pfam" id="PF02397">
    <property type="entry name" value="Bac_transf"/>
    <property type="match status" value="1"/>
</dbReference>
<feature type="domain" description="Bacterial sugar transferase" evidence="3">
    <location>
        <begin position="7"/>
        <end position="188"/>
    </location>
</feature>
<reference evidence="4 5" key="1">
    <citation type="submission" date="2018-08" db="EMBL/GenBank/DDBJ databases">
        <title>A genome reference for cultivated species of the human gut microbiota.</title>
        <authorList>
            <person name="Zou Y."/>
            <person name="Xue W."/>
            <person name="Luo G."/>
        </authorList>
    </citation>
    <scope>NUCLEOTIDE SEQUENCE [LARGE SCALE GENOMIC DNA]</scope>
    <source>
        <strain evidence="4 5">AF37-2AT</strain>
    </source>
</reference>
<evidence type="ECO:0000256" key="1">
    <source>
        <dbReference type="ARBA" id="ARBA00006464"/>
    </source>
</evidence>
<evidence type="ECO:0000256" key="2">
    <source>
        <dbReference type="SAM" id="Phobius"/>
    </source>
</evidence>
<proteinExistence type="inferred from homology"/>
<accession>A0A3E3K180</accession>
<dbReference type="OrthoDB" id="9808602at2"/>
<sequence length="197" mass="23091">MYKKFIKRFLDIIFSAMLMPIVGISILVIGPMIYFEDKGTIFYKAQRRGYKGEVFEMLKFRSMKMNAPDIRNKDNSTYNSPNDPRVTKIGKILRKSSLDEIPQLINIFKGDMSFIGPRPDTADKNIRDLSAIQRKRLDVRPGLTGYSQAFFRNAIDLQSKLQYDAEYARKVNFRMDCIIFFKTIDTVIRRKNIYKNQ</sequence>